<dbReference type="Pfam" id="PF01121">
    <property type="entry name" value="CoaE"/>
    <property type="match status" value="1"/>
</dbReference>
<organism evidence="4 5">
    <name type="scientific">Strigamia maritima</name>
    <name type="common">European centipede</name>
    <name type="synonym">Geophilus maritimus</name>
    <dbReference type="NCBI Taxonomy" id="126957"/>
    <lineage>
        <taxon>Eukaryota</taxon>
        <taxon>Metazoa</taxon>
        <taxon>Ecdysozoa</taxon>
        <taxon>Arthropoda</taxon>
        <taxon>Myriapoda</taxon>
        <taxon>Chilopoda</taxon>
        <taxon>Pleurostigmophora</taxon>
        <taxon>Geophilomorpha</taxon>
        <taxon>Linotaeniidae</taxon>
        <taxon>Strigamia</taxon>
    </lineage>
</organism>
<evidence type="ECO:0000256" key="2">
    <source>
        <dbReference type="ARBA" id="ARBA00022840"/>
    </source>
</evidence>
<dbReference type="PhylomeDB" id="T1J8H0"/>
<dbReference type="AlphaFoldDB" id="T1J8H0"/>
<dbReference type="FunFam" id="3.40.50.620:FF:000089">
    <property type="entry name" value="Bifunctional coenzyme A synthase"/>
    <property type="match status" value="1"/>
</dbReference>
<dbReference type="eggNOG" id="KOG3351">
    <property type="taxonomic scope" value="Eukaryota"/>
</dbReference>
<dbReference type="OMA" id="TQCLQSY"/>
<feature type="domain" description="Cytidyltransferase-like" evidence="3">
    <location>
        <begin position="167"/>
        <end position="283"/>
    </location>
</feature>
<dbReference type="Proteomes" id="UP000014500">
    <property type="component" value="Unassembled WGS sequence"/>
</dbReference>
<evidence type="ECO:0000313" key="5">
    <source>
        <dbReference type="Proteomes" id="UP000014500"/>
    </source>
</evidence>
<dbReference type="GO" id="GO:0005524">
    <property type="term" value="F:ATP binding"/>
    <property type="evidence" value="ECO:0007669"/>
    <property type="project" value="UniProtKB-KW"/>
</dbReference>
<dbReference type="PANTHER" id="PTHR10695:SF46">
    <property type="entry name" value="BIFUNCTIONAL COENZYME A SYNTHASE-RELATED"/>
    <property type="match status" value="1"/>
</dbReference>
<keyword evidence="2" id="KW-0067">ATP-binding</keyword>
<dbReference type="HAMAP" id="MF_00376">
    <property type="entry name" value="Dephospho_CoA_kinase"/>
    <property type="match status" value="1"/>
</dbReference>
<dbReference type="InterPro" id="IPR001977">
    <property type="entry name" value="Depp_CoAkinase"/>
</dbReference>
<reference evidence="4" key="2">
    <citation type="submission" date="2015-02" db="UniProtKB">
        <authorList>
            <consortium name="EnsemblMetazoa"/>
        </authorList>
    </citation>
    <scope>IDENTIFICATION</scope>
</reference>
<dbReference type="STRING" id="126957.T1J8H0"/>
<dbReference type="InterPro" id="IPR027417">
    <property type="entry name" value="P-loop_NTPase"/>
</dbReference>
<dbReference type="GO" id="GO:0004140">
    <property type="term" value="F:dephospho-CoA kinase activity"/>
    <property type="evidence" value="ECO:0007669"/>
    <property type="project" value="InterPro"/>
</dbReference>
<dbReference type="CDD" id="cd02022">
    <property type="entry name" value="DPCK"/>
    <property type="match status" value="1"/>
</dbReference>
<dbReference type="InterPro" id="IPR014729">
    <property type="entry name" value="Rossmann-like_a/b/a_fold"/>
</dbReference>
<dbReference type="PROSITE" id="PS51219">
    <property type="entry name" value="DPCK"/>
    <property type="match status" value="1"/>
</dbReference>
<dbReference type="Gene3D" id="3.40.50.300">
    <property type="entry name" value="P-loop containing nucleotide triphosphate hydrolases"/>
    <property type="match status" value="1"/>
</dbReference>
<keyword evidence="1" id="KW-0547">Nucleotide-binding</keyword>
<evidence type="ECO:0000256" key="1">
    <source>
        <dbReference type="ARBA" id="ARBA00022741"/>
    </source>
</evidence>
<evidence type="ECO:0000313" key="4">
    <source>
        <dbReference type="EnsemblMetazoa" id="SMAR010002-PA"/>
    </source>
</evidence>
<dbReference type="HOGENOM" id="CLU_027827_2_1_1"/>
<dbReference type="NCBIfam" id="TIGR00152">
    <property type="entry name" value="dephospho-CoA kinase"/>
    <property type="match status" value="1"/>
</dbReference>
<dbReference type="EnsemblMetazoa" id="SMAR010002-RA">
    <property type="protein sequence ID" value="SMAR010002-PA"/>
    <property type="gene ID" value="SMAR010002"/>
</dbReference>
<keyword evidence="5" id="KW-1185">Reference proteome</keyword>
<name>T1J8H0_STRMM</name>
<dbReference type="Pfam" id="PF01467">
    <property type="entry name" value="CTP_transf_like"/>
    <property type="match status" value="1"/>
</dbReference>
<dbReference type="EMBL" id="JH431954">
    <property type="status" value="NOT_ANNOTATED_CDS"/>
    <property type="molecule type" value="Genomic_DNA"/>
</dbReference>
<evidence type="ECO:0000259" key="3">
    <source>
        <dbReference type="Pfam" id="PF01467"/>
    </source>
</evidence>
<dbReference type="PANTHER" id="PTHR10695">
    <property type="entry name" value="DEPHOSPHO-COA KINASE-RELATED"/>
    <property type="match status" value="1"/>
</dbReference>
<dbReference type="eggNOG" id="KOG3220">
    <property type="taxonomic scope" value="Eukaryota"/>
</dbReference>
<dbReference type="SUPFAM" id="SSF52540">
    <property type="entry name" value="P-loop containing nucleoside triphosphate hydrolases"/>
    <property type="match status" value="1"/>
</dbReference>
<dbReference type="Gene3D" id="3.40.50.620">
    <property type="entry name" value="HUPs"/>
    <property type="match status" value="1"/>
</dbReference>
<protein>
    <recommendedName>
        <fullName evidence="3">Cytidyltransferase-like domain-containing protein</fullName>
    </recommendedName>
</protein>
<dbReference type="NCBIfam" id="NF001985">
    <property type="entry name" value="PRK00777.1"/>
    <property type="match status" value="1"/>
</dbReference>
<dbReference type="InterPro" id="IPR004821">
    <property type="entry name" value="Cyt_trans-like"/>
</dbReference>
<accession>T1J8H0</accession>
<dbReference type="GO" id="GO:0015937">
    <property type="term" value="P:coenzyme A biosynthetic process"/>
    <property type="evidence" value="ECO:0007669"/>
    <property type="project" value="InterPro"/>
</dbReference>
<proteinExistence type="inferred from homology"/>
<reference evidence="5" key="1">
    <citation type="submission" date="2011-05" db="EMBL/GenBank/DDBJ databases">
        <authorList>
            <person name="Richards S.R."/>
            <person name="Qu J."/>
            <person name="Jiang H."/>
            <person name="Jhangiani S.N."/>
            <person name="Agravi P."/>
            <person name="Goodspeed R."/>
            <person name="Gross S."/>
            <person name="Mandapat C."/>
            <person name="Jackson L."/>
            <person name="Mathew T."/>
            <person name="Pu L."/>
            <person name="Thornton R."/>
            <person name="Saada N."/>
            <person name="Wilczek-Boney K.B."/>
            <person name="Lee S."/>
            <person name="Kovar C."/>
            <person name="Wu Y."/>
            <person name="Scherer S.E."/>
            <person name="Worley K.C."/>
            <person name="Muzny D.M."/>
            <person name="Gibbs R."/>
        </authorList>
    </citation>
    <scope>NUCLEOTIDE SEQUENCE</scope>
    <source>
        <strain evidence="5">Brora</strain>
    </source>
</reference>
<sequence length="541" mass="61440">MVSTGLLIFSTPLRALTSQISLILQLANNHVNKTLYIHLQPITHEILPPRTSIVYTPIEKHACTKLISLIYTTAYDICSNLDVRILLDPGVKDLKIETRRPTTKKFDVILTNYKSKIELNAYLKAQFQENTENVPIVHLETEKLTEDPLSASYDPSEDEWKEYNNIVLGGTFDRLHSGHKILLTEALIRCRQKLTVGVTNETMIQRKVLRELILPTELRIRDVEEFIDDVKPNVDHFVTPISDPFGPSIVDPELDCIVVSEETIKGGLLVNEERTKKELKVLDYCMVNLVFDAHHGAHEELKISSSSQRIRLLGKRIKNPEPKPELPKYPYLIGLTGGICSGKTNITNYLESLGMAVIHSDQIAHGTYLPGTLVYNKILTEFGDDIVGSDDLINRRKLGELVFENPDRLNKLNEIVWPAVEVELTNEITRNSALGKRLIVLEIPVLIESGMTRLVHEVWVSIIPRAEAIQRIQRRDKLSFQQAQQRVDAQISNETRVAAANVVFCSAWEKEYTRKQVEIAWNELNDYLSLKNESSSAENKL</sequence>
<dbReference type="SUPFAM" id="SSF52374">
    <property type="entry name" value="Nucleotidylyl transferase"/>
    <property type="match status" value="1"/>
</dbReference>